<keyword evidence="1" id="KW-0732">Signal</keyword>
<sequence length="588" mass="67503">MGKLAPIILAILLFCPHARANSGTDMPAAADTVADEKKRSGLSRLIQNTISAPKRDRQAELEAARKDMEYFSRYDGKTIGQVVIVRNNVFDRDTERWGERKVNAIHRLTRESQIRKDLFIRPGDVFDAATIIRNRRLIRSRDYISDVSIEAVPADADTSTVDLIVTTRDKWTISLDAEVSSNGNSFVKLYDDNILGWGHMFAISTYINYKNGHYGGNVFEYENPNIMGTFFSGRLIAGHGFDHTDYGAEIKKEFIRPTDYGAGASFYYQKEPIGIYPLDSTVQSRDREWNLWFGKSRYIRGLNSSFFFTGRYNDLRFTQRPDVADTLNPYFHNKRSVLLSVGLYRERFRTSNLIYGYGVNEDIAYGFRFTLTGGHTWGEFGNRWYVGGDFSAGYFTSFGYMRWSIELGSYINTRDGKFYRTALVSNINYFSNLLGTGRYKVRQFLNFNYTRGWNRLDGFRESIGFVDEARLRGLREDVYGCHRLVGTSETVVFTPWKIHEFRFAMYGFADLGLIGNDMNLFGNRFFSTIGVGVRIKNENLVFGTINIRLGIALSGDGFRKADYFHISSEQRKDPLRYIPEQAAPVDYR</sequence>
<dbReference type="GeneID" id="82890363"/>
<keyword evidence="3" id="KW-1185">Reference proteome</keyword>
<feature type="signal peptide" evidence="1">
    <location>
        <begin position="1"/>
        <end position="20"/>
    </location>
</feature>
<protein>
    <recommendedName>
        <fullName evidence="4">POTRA domain-containing protein</fullName>
    </recommendedName>
</protein>
<proteinExistence type="predicted"/>
<feature type="chain" id="PRO_5045897115" description="POTRA domain-containing protein" evidence="1">
    <location>
        <begin position="21"/>
        <end position="588"/>
    </location>
</feature>
<reference evidence="2" key="1">
    <citation type="journal article" date="2022" name="Cell">
        <title>Design, construction, and in vivo augmentation of a complex gut microbiome.</title>
        <authorList>
            <person name="Cheng A.G."/>
            <person name="Ho P.Y."/>
            <person name="Aranda-Diaz A."/>
            <person name="Jain S."/>
            <person name="Yu F.B."/>
            <person name="Meng X."/>
            <person name="Wang M."/>
            <person name="Iakiviak M."/>
            <person name="Nagashima K."/>
            <person name="Zhao A."/>
            <person name="Murugkar P."/>
            <person name="Patil A."/>
            <person name="Atabakhsh K."/>
            <person name="Weakley A."/>
            <person name="Yan J."/>
            <person name="Brumbaugh A.R."/>
            <person name="Higginbottom S."/>
            <person name="Dimas A."/>
            <person name="Shiver A.L."/>
            <person name="Deutschbauer A."/>
            <person name="Neff N."/>
            <person name="Sonnenburg J.L."/>
            <person name="Huang K.C."/>
            <person name="Fischbach M.A."/>
        </authorList>
    </citation>
    <scope>NUCLEOTIDE SEQUENCE</scope>
    <source>
        <strain evidence="2">AP11</strain>
    </source>
</reference>
<dbReference type="Gene3D" id="3.10.20.310">
    <property type="entry name" value="membrane protein fhac"/>
    <property type="match status" value="1"/>
</dbReference>
<accession>A0ABY5V006</accession>
<evidence type="ECO:0000313" key="3">
    <source>
        <dbReference type="Proteomes" id="UP001059295"/>
    </source>
</evidence>
<dbReference type="EMBL" id="CP102294">
    <property type="protein sequence ID" value="UWN57472.1"/>
    <property type="molecule type" value="Genomic_DNA"/>
</dbReference>
<gene>
    <name evidence="2" type="ORF">NQ491_01475</name>
</gene>
<organism evidence="2 3">
    <name type="scientific">Alistipes ihumii AP11</name>
    <dbReference type="NCBI Taxonomy" id="1211813"/>
    <lineage>
        <taxon>Bacteria</taxon>
        <taxon>Pseudomonadati</taxon>
        <taxon>Bacteroidota</taxon>
        <taxon>Bacteroidia</taxon>
        <taxon>Bacteroidales</taxon>
        <taxon>Rikenellaceae</taxon>
        <taxon>Alistipes</taxon>
    </lineage>
</organism>
<dbReference type="RefSeq" id="WP_019245126.1">
    <property type="nucleotide sequence ID" value="NZ_CAPH01000006.1"/>
</dbReference>
<evidence type="ECO:0008006" key="4">
    <source>
        <dbReference type="Google" id="ProtNLM"/>
    </source>
</evidence>
<name>A0ABY5V006_9BACT</name>
<dbReference type="Proteomes" id="UP001059295">
    <property type="component" value="Chromosome"/>
</dbReference>
<evidence type="ECO:0000256" key="1">
    <source>
        <dbReference type="SAM" id="SignalP"/>
    </source>
</evidence>
<evidence type="ECO:0000313" key="2">
    <source>
        <dbReference type="EMBL" id="UWN57472.1"/>
    </source>
</evidence>